<comment type="activity regulation">
    <text evidence="15">Na(+) is not transported, but it plays an essential structural role and its presence is essential for fluoride channel function.</text>
</comment>
<evidence type="ECO:0000256" key="11">
    <source>
        <dbReference type="ARBA" id="ARBA00023303"/>
    </source>
</evidence>
<organism evidence="16 17">
    <name type="scientific">Lutispora saccharofermentans</name>
    <dbReference type="NCBI Taxonomy" id="3024236"/>
    <lineage>
        <taxon>Bacteria</taxon>
        <taxon>Bacillati</taxon>
        <taxon>Bacillota</taxon>
        <taxon>Clostridia</taxon>
        <taxon>Lutisporales</taxon>
        <taxon>Lutisporaceae</taxon>
        <taxon>Lutispora</taxon>
    </lineage>
</organism>
<evidence type="ECO:0000256" key="8">
    <source>
        <dbReference type="ARBA" id="ARBA00023053"/>
    </source>
</evidence>
<keyword evidence="3 15" id="KW-1003">Cell membrane</keyword>
<keyword evidence="8 15" id="KW-0915">Sodium</keyword>
<dbReference type="PANTHER" id="PTHR28259:SF18">
    <property type="entry name" value="FLUORIDE-SPECIFIC ION CHANNEL FLUC"/>
    <property type="match status" value="1"/>
</dbReference>
<keyword evidence="4" id="KW-0997">Cell inner membrane</keyword>
<dbReference type="PANTHER" id="PTHR28259">
    <property type="entry name" value="FLUORIDE EXPORT PROTEIN 1-RELATED"/>
    <property type="match status" value="1"/>
</dbReference>
<evidence type="ECO:0000256" key="4">
    <source>
        <dbReference type="ARBA" id="ARBA00022519"/>
    </source>
</evidence>
<evidence type="ECO:0000256" key="14">
    <source>
        <dbReference type="ARBA" id="ARBA00049940"/>
    </source>
</evidence>
<evidence type="ECO:0000256" key="3">
    <source>
        <dbReference type="ARBA" id="ARBA00022475"/>
    </source>
</evidence>
<keyword evidence="6 15" id="KW-0479">Metal-binding</keyword>
<evidence type="ECO:0000256" key="15">
    <source>
        <dbReference type="HAMAP-Rule" id="MF_00454"/>
    </source>
</evidence>
<comment type="catalytic activity">
    <reaction evidence="13">
        <text>fluoride(in) = fluoride(out)</text>
        <dbReference type="Rhea" id="RHEA:76159"/>
        <dbReference type="ChEBI" id="CHEBI:17051"/>
    </reaction>
    <physiologicalReaction direction="left-to-right" evidence="13">
        <dbReference type="Rhea" id="RHEA:76160"/>
    </physiologicalReaction>
</comment>
<reference evidence="16 17" key="1">
    <citation type="submission" date="2021-10" db="EMBL/GenBank/DDBJ databases">
        <title>Lutispora strain m25 sp. nov., a thermophilic, non-spore-forming bacterium isolated from a lab-scale methanogenic bioreactor digesting anaerobic sludge.</title>
        <authorList>
            <person name="El Houari A."/>
            <person name="Mcdonald J."/>
        </authorList>
    </citation>
    <scope>NUCLEOTIDE SEQUENCE [LARGE SCALE GENOMIC DNA]</scope>
    <source>
        <strain evidence="17">m25</strain>
    </source>
</reference>
<dbReference type="NCBIfam" id="TIGR00494">
    <property type="entry name" value="crcB"/>
    <property type="match status" value="1"/>
</dbReference>
<protein>
    <recommendedName>
        <fullName evidence="15">Fluoride-specific ion channel FluC</fullName>
    </recommendedName>
</protein>
<keyword evidence="17" id="KW-1185">Reference proteome</keyword>
<feature type="binding site" evidence="15">
    <location>
        <position position="75"/>
    </location>
    <ligand>
        <name>Na(+)</name>
        <dbReference type="ChEBI" id="CHEBI:29101"/>
        <note>structural</note>
    </ligand>
</feature>
<keyword evidence="10 15" id="KW-0472">Membrane</keyword>
<comment type="similarity">
    <text evidence="12 15">Belongs to the fluoride channel Fluc/FEX (TC 1.A.43) family.</text>
</comment>
<keyword evidence="7 15" id="KW-1133">Transmembrane helix</keyword>
<feature type="transmembrane region" description="Helical" evidence="15">
    <location>
        <begin position="34"/>
        <end position="53"/>
    </location>
</feature>
<dbReference type="Proteomes" id="UP001651880">
    <property type="component" value="Unassembled WGS sequence"/>
</dbReference>
<comment type="subcellular location">
    <subcellularLocation>
        <location evidence="1 15">Cell membrane</location>
        <topology evidence="1 15">Multi-pass membrane protein</topology>
    </subcellularLocation>
</comment>
<evidence type="ECO:0000313" key="17">
    <source>
        <dbReference type="Proteomes" id="UP001651880"/>
    </source>
</evidence>
<proteinExistence type="inferred from homology"/>
<feature type="transmembrane region" description="Helical" evidence="15">
    <location>
        <begin position="65"/>
        <end position="83"/>
    </location>
</feature>
<evidence type="ECO:0000256" key="12">
    <source>
        <dbReference type="ARBA" id="ARBA00035120"/>
    </source>
</evidence>
<dbReference type="HAMAP" id="MF_00454">
    <property type="entry name" value="FluC"/>
    <property type="match status" value="1"/>
</dbReference>
<evidence type="ECO:0000256" key="6">
    <source>
        <dbReference type="ARBA" id="ARBA00022723"/>
    </source>
</evidence>
<evidence type="ECO:0000313" key="16">
    <source>
        <dbReference type="EMBL" id="MCQ1531379.1"/>
    </source>
</evidence>
<evidence type="ECO:0000256" key="9">
    <source>
        <dbReference type="ARBA" id="ARBA00023065"/>
    </source>
</evidence>
<keyword evidence="9 15" id="KW-0406">Ion transport</keyword>
<evidence type="ECO:0000256" key="13">
    <source>
        <dbReference type="ARBA" id="ARBA00035585"/>
    </source>
</evidence>
<dbReference type="EMBL" id="JAJEKE010000021">
    <property type="protein sequence ID" value="MCQ1531379.1"/>
    <property type="molecule type" value="Genomic_DNA"/>
</dbReference>
<sequence length="125" mass="13305">MIKVVLAGIGGFIGASFRYMISNIISKHISSSLPLGTLCVNIIGGFFIGFILEGSMKLWSLSPDMRIFLVTGILGGLTTFSAFSYETVELFSKGSYFLGMSNAALNLILSLASVWIGKLVVQGIG</sequence>
<evidence type="ECO:0000256" key="7">
    <source>
        <dbReference type="ARBA" id="ARBA00022989"/>
    </source>
</evidence>
<comment type="function">
    <text evidence="14 15">Fluoride-specific ion channel. Important for reducing fluoride concentration in the cell, thus reducing its toxicity.</text>
</comment>
<keyword evidence="2 15" id="KW-0813">Transport</keyword>
<evidence type="ECO:0000256" key="1">
    <source>
        <dbReference type="ARBA" id="ARBA00004651"/>
    </source>
</evidence>
<feature type="transmembrane region" description="Helical" evidence="15">
    <location>
        <begin position="103"/>
        <end position="121"/>
    </location>
</feature>
<evidence type="ECO:0000256" key="5">
    <source>
        <dbReference type="ARBA" id="ARBA00022692"/>
    </source>
</evidence>
<gene>
    <name evidence="15 16" type="primary">crcB</name>
    <name evidence="15" type="synonym">fluC</name>
    <name evidence="16" type="ORF">LJD61_17800</name>
</gene>
<name>A0ABT1NLA0_9FIRM</name>
<dbReference type="RefSeq" id="WP_255228908.1">
    <property type="nucleotide sequence ID" value="NZ_JAJEKE010000021.1"/>
</dbReference>
<dbReference type="InterPro" id="IPR003691">
    <property type="entry name" value="FluC"/>
</dbReference>
<feature type="binding site" evidence="15">
    <location>
        <position position="78"/>
    </location>
    <ligand>
        <name>Na(+)</name>
        <dbReference type="ChEBI" id="CHEBI:29101"/>
        <note>structural</note>
    </ligand>
</feature>
<keyword evidence="11 15" id="KW-0407">Ion channel</keyword>
<evidence type="ECO:0000256" key="10">
    <source>
        <dbReference type="ARBA" id="ARBA00023136"/>
    </source>
</evidence>
<dbReference type="Pfam" id="PF02537">
    <property type="entry name" value="CRCB"/>
    <property type="match status" value="1"/>
</dbReference>
<comment type="caution">
    <text evidence="16">The sequence shown here is derived from an EMBL/GenBank/DDBJ whole genome shotgun (WGS) entry which is preliminary data.</text>
</comment>
<evidence type="ECO:0000256" key="2">
    <source>
        <dbReference type="ARBA" id="ARBA00022448"/>
    </source>
</evidence>
<accession>A0ABT1NLA0</accession>
<keyword evidence="5 15" id="KW-0812">Transmembrane</keyword>